<reference evidence="3" key="1">
    <citation type="submission" date="2021-01" db="EMBL/GenBank/DDBJ databases">
        <title>Whole genome shotgun sequence of Actinocatenispora rupis NBRC 107355.</title>
        <authorList>
            <person name="Komaki H."/>
            <person name="Tamura T."/>
        </authorList>
    </citation>
    <scope>NUCLEOTIDE SEQUENCE</scope>
    <source>
        <strain evidence="3">NBRC 107355</strain>
    </source>
</reference>
<feature type="transmembrane region" description="Helical" evidence="2">
    <location>
        <begin position="172"/>
        <end position="189"/>
    </location>
</feature>
<name>A0A8J3IZB3_9ACTN</name>
<feature type="transmembrane region" description="Helical" evidence="2">
    <location>
        <begin position="124"/>
        <end position="152"/>
    </location>
</feature>
<comment type="caution">
    <text evidence="3">The sequence shown here is derived from an EMBL/GenBank/DDBJ whole genome shotgun (WGS) entry which is preliminary data.</text>
</comment>
<keyword evidence="2" id="KW-0472">Membrane</keyword>
<dbReference type="EMBL" id="BOMB01000001">
    <property type="protein sequence ID" value="GID09130.1"/>
    <property type="molecule type" value="Genomic_DNA"/>
</dbReference>
<keyword evidence="2" id="KW-0812">Transmembrane</keyword>
<keyword evidence="2" id="KW-1133">Transmembrane helix</keyword>
<feature type="compositionally biased region" description="Low complexity" evidence="1">
    <location>
        <begin position="1"/>
        <end position="12"/>
    </location>
</feature>
<organism evidence="3 4">
    <name type="scientific">Actinocatenispora rupis</name>
    <dbReference type="NCBI Taxonomy" id="519421"/>
    <lineage>
        <taxon>Bacteria</taxon>
        <taxon>Bacillati</taxon>
        <taxon>Actinomycetota</taxon>
        <taxon>Actinomycetes</taxon>
        <taxon>Micromonosporales</taxon>
        <taxon>Micromonosporaceae</taxon>
        <taxon>Actinocatenispora</taxon>
    </lineage>
</organism>
<evidence type="ECO:0000313" key="4">
    <source>
        <dbReference type="Proteomes" id="UP000612808"/>
    </source>
</evidence>
<evidence type="ECO:0000313" key="3">
    <source>
        <dbReference type="EMBL" id="GID09130.1"/>
    </source>
</evidence>
<dbReference type="Proteomes" id="UP000612808">
    <property type="component" value="Unassembled WGS sequence"/>
</dbReference>
<dbReference type="AlphaFoldDB" id="A0A8J3IZB3"/>
<feature type="compositionally biased region" description="Pro residues" evidence="1">
    <location>
        <begin position="13"/>
        <end position="42"/>
    </location>
</feature>
<sequence>MSDEPTATYPAARPAPTPPQPPTSQQPAPQPPAEPAPQPQPAAAPYQQTQQAQQQPGTPLSELLHDATQYTEPVGPYPTTPAPTRDDGVYRAGGRPQLAWLLAAAAVLFEIPVVFVLVRSLAASGIVVSGVVSGLLLLPGVPLFAAGLYHLFSGHIAVRPGEGAAALTRRPLAVLLVGTVLLVAGAMAAG</sequence>
<protein>
    <submittedName>
        <fullName evidence="3">Uncharacterized protein</fullName>
    </submittedName>
</protein>
<feature type="transmembrane region" description="Helical" evidence="2">
    <location>
        <begin position="98"/>
        <end position="118"/>
    </location>
</feature>
<feature type="region of interest" description="Disordered" evidence="1">
    <location>
        <begin position="1"/>
        <end position="58"/>
    </location>
</feature>
<keyword evidence="4" id="KW-1185">Reference proteome</keyword>
<proteinExistence type="predicted"/>
<evidence type="ECO:0000256" key="1">
    <source>
        <dbReference type="SAM" id="MobiDB-lite"/>
    </source>
</evidence>
<feature type="compositionally biased region" description="Low complexity" evidence="1">
    <location>
        <begin position="43"/>
        <end position="58"/>
    </location>
</feature>
<evidence type="ECO:0000256" key="2">
    <source>
        <dbReference type="SAM" id="Phobius"/>
    </source>
</evidence>
<accession>A0A8J3IZB3</accession>
<gene>
    <name evidence="3" type="ORF">Aru02nite_00190</name>
</gene>